<name>A0ABQ3KZ61_9PSEU</name>
<dbReference type="EMBL" id="BNAW01000064">
    <property type="protein sequence ID" value="GHG45725.1"/>
    <property type="molecule type" value="Genomic_DNA"/>
</dbReference>
<keyword evidence="2" id="KW-1185">Reference proteome</keyword>
<comment type="caution">
    <text evidence="1">The sequence shown here is derived from an EMBL/GenBank/DDBJ whole genome shotgun (WGS) entry which is preliminary data.</text>
</comment>
<dbReference type="Proteomes" id="UP000649955">
    <property type="component" value="Unassembled WGS sequence"/>
</dbReference>
<evidence type="ECO:0000313" key="1">
    <source>
        <dbReference type="EMBL" id="GHG45725.1"/>
    </source>
</evidence>
<evidence type="ECO:0000313" key="2">
    <source>
        <dbReference type="Proteomes" id="UP000649955"/>
    </source>
</evidence>
<accession>A0ABQ3KZ61</accession>
<protein>
    <submittedName>
        <fullName evidence="1">Uncharacterized protein</fullName>
    </submittedName>
</protein>
<reference evidence="2" key="1">
    <citation type="journal article" date="2019" name="Int. J. Syst. Evol. Microbiol.">
        <title>The Global Catalogue of Microorganisms (GCM) 10K type strain sequencing project: providing services to taxonomists for standard genome sequencing and annotation.</title>
        <authorList>
            <consortium name="The Broad Institute Genomics Platform"/>
            <consortium name="The Broad Institute Genome Sequencing Center for Infectious Disease"/>
            <person name="Wu L."/>
            <person name="Ma J."/>
        </authorList>
    </citation>
    <scope>NUCLEOTIDE SEQUENCE [LARGE SCALE GENOMIC DNA]</scope>
    <source>
        <strain evidence="2">CGMCC 4.7680</strain>
    </source>
</reference>
<gene>
    <name evidence="1" type="ORF">GCM10017567_80290</name>
</gene>
<proteinExistence type="predicted"/>
<organism evidence="1 2">
    <name type="scientific">Amycolatopsis bullii</name>
    <dbReference type="NCBI Taxonomy" id="941987"/>
    <lineage>
        <taxon>Bacteria</taxon>
        <taxon>Bacillati</taxon>
        <taxon>Actinomycetota</taxon>
        <taxon>Actinomycetes</taxon>
        <taxon>Pseudonocardiales</taxon>
        <taxon>Pseudonocardiaceae</taxon>
        <taxon>Amycolatopsis</taxon>
    </lineage>
</organism>
<sequence>MAQEASHCSRTRLTCTAAPRSTYIHCGSTPDALAQRVLEFPSTAFAAGQHPPEDDTVTGFPCDSKGSAASAGPAVIVAAASARAIAPARIRLLIPSSIW</sequence>